<comment type="similarity">
    <text evidence="2">Belongs to the peptidase M67C family.</text>
</comment>
<evidence type="ECO:0000256" key="8">
    <source>
        <dbReference type="ARBA" id="ARBA00023049"/>
    </source>
</evidence>
<evidence type="ECO:0000256" key="9">
    <source>
        <dbReference type="SAM" id="MobiDB-lite"/>
    </source>
</evidence>
<evidence type="ECO:0000259" key="10">
    <source>
        <dbReference type="PROSITE" id="PS50249"/>
    </source>
</evidence>
<evidence type="ECO:0000256" key="3">
    <source>
        <dbReference type="ARBA" id="ARBA00022670"/>
    </source>
</evidence>
<dbReference type="SMART" id="SM00232">
    <property type="entry name" value="JAB_MPN"/>
    <property type="match status" value="1"/>
</dbReference>
<evidence type="ECO:0000313" key="12">
    <source>
        <dbReference type="Proteomes" id="UP001497453"/>
    </source>
</evidence>
<dbReference type="Pfam" id="PF08969">
    <property type="entry name" value="USP8_dimer"/>
    <property type="match status" value="1"/>
</dbReference>
<feature type="compositionally biased region" description="Basic and acidic residues" evidence="9">
    <location>
        <begin position="138"/>
        <end position="160"/>
    </location>
</feature>
<feature type="domain" description="MPN" evidence="10">
    <location>
        <begin position="546"/>
        <end position="676"/>
    </location>
</feature>
<sequence>MSSSYSSRTPRHRPATIAELAEQAKADLDASSTQGLKNWLRTAERARKSGQLHKENGDYEAAFVEFARAATIVLDKLPLHPEYTVLLSSEQRQNLGINGQDILNQLSECKRILVERYEDWYKGVSSSRSSSSEPPQSESKDEIVRRKHEQERRTLEEERAQQALEAARQEQEWRRTSLSRRHTEERFGEGSSYPRQSSDSRRRDDLAATAEQRAAEARELAEHERNARMRREEDARRQVEEDAIKQKQRLEEKRRQEQDGILRRQQEAEAAARAARRDVTYGQTSVPNVLASRPEQNVYSKRSNDADAGRGEISMPVATPQPSRPASSSQNAVLHSYLDATMPTAMPLESPNRFDYDSSTDAEGTGESKMLWQRSRHGGSANQTPTKTKHNAIVYPIPVTTTSPAPPELGHVQYPKLMSQHQLKQGYVPSLQSMFSQLSMDPATSSSSLLFDAKPSGELYSNLLPHPPASAPPGSTSYPGMPMPSAPQYPHTHTPSHIGLRGPSPSGARPPPPIPPKQPLPPRPIPNAPRIVPGNSKDSDIRELKSIRLPRECLPKFLSIARVNTLQNRETCGLLLGKDKGNKYIVSTLLIPKQHSTSDTCTMDEEELVLQFTEERHLITLGWIHTHPTQSCFMSSVDLHTHSGFQCMLPESFAVVCAPTSTPTFGIFRLTDPEGLHTILKCNAKEAFHPHPEVPIYTDCDNSHVQMKDMPLEIVDLR</sequence>
<feature type="compositionally biased region" description="Polar residues" evidence="9">
    <location>
        <begin position="320"/>
        <end position="331"/>
    </location>
</feature>
<proteinExistence type="inferred from homology"/>
<dbReference type="PROSITE" id="PS50249">
    <property type="entry name" value="MPN"/>
    <property type="match status" value="1"/>
</dbReference>
<reference evidence="12" key="1">
    <citation type="submission" date="2024-04" db="EMBL/GenBank/DDBJ databases">
        <authorList>
            <person name="Shaw F."/>
            <person name="Minotto A."/>
        </authorList>
    </citation>
    <scope>NUCLEOTIDE SEQUENCE [LARGE SCALE GENOMIC DNA]</scope>
</reference>
<dbReference type="Gene3D" id="1.20.58.80">
    <property type="entry name" value="Phosphotransferase system, lactose/cellobiose-type IIA subunit"/>
    <property type="match status" value="1"/>
</dbReference>
<dbReference type="PANTHER" id="PTHR12947:SF13">
    <property type="entry name" value="FI19924P1"/>
    <property type="match status" value="1"/>
</dbReference>
<keyword evidence="8" id="KW-0482">Metalloprotease</keyword>
<keyword evidence="5" id="KW-0833">Ubl conjugation pathway</keyword>
<dbReference type="InterPro" id="IPR044098">
    <property type="entry name" value="STAMBP/STALP-like_MPN"/>
</dbReference>
<evidence type="ECO:0000256" key="6">
    <source>
        <dbReference type="ARBA" id="ARBA00022801"/>
    </source>
</evidence>
<dbReference type="EMBL" id="OZ037948">
    <property type="protein sequence ID" value="CAL1709805.1"/>
    <property type="molecule type" value="Genomic_DNA"/>
</dbReference>
<organism evidence="11 12">
    <name type="scientific">Somion occarium</name>
    <dbReference type="NCBI Taxonomy" id="3059160"/>
    <lineage>
        <taxon>Eukaryota</taxon>
        <taxon>Fungi</taxon>
        <taxon>Dikarya</taxon>
        <taxon>Basidiomycota</taxon>
        <taxon>Agaricomycotina</taxon>
        <taxon>Agaricomycetes</taxon>
        <taxon>Polyporales</taxon>
        <taxon>Cerrenaceae</taxon>
        <taxon>Somion</taxon>
    </lineage>
</organism>
<accession>A0ABP1DPQ1</accession>
<feature type="compositionally biased region" description="Low complexity" evidence="9">
    <location>
        <begin position="125"/>
        <end position="137"/>
    </location>
</feature>
<dbReference type="Gene3D" id="3.40.140.10">
    <property type="entry name" value="Cytidine Deaminase, domain 2"/>
    <property type="match status" value="1"/>
</dbReference>
<evidence type="ECO:0000256" key="5">
    <source>
        <dbReference type="ARBA" id="ARBA00022786"/>
    </source>
</evidence>
<evidence type="ECO:0000313" key="11">
    <source>
        <dbReference type="EMBL" id="CAL1709805.1"/>
    </source>
</evidence>
<dbReference type="InterPro" id="IPR015063">
    <property type="entry name" value="USP8_dimer"/>
</dbReference>
<feature type="region of interest" description="Disordered" evidence="9">
    <location>
        <begin position="461"/>
        <end position="539"/>
    </location>
</feature>
<feature type="compositionally biased region" description="Basic and acidic residues" evidence="9">
    <location>
        <begin position="167"/>
        <end position="188"/>
    </location>
</feature>
<feature type="region of interest" description="Disordered" evidence="9">
    <location>
        <begin position="344"/>
        <end position="367"/>
    </location>
</feature>
<dbReference type="Pfam" id="PF01398">
    <property type="entry name" value="JAB"/>
    <property type="match status" value="1"/>
</dbReference>
<evidence type="ECO:0000256" key="4">
    <source>
        <dbReference type="ARBA" id="ARBA00022723"/>
    </source>
</evidence>
<gene>
    <name evidence="11" type="ORF">GFSPODELE1_LOCUS7503</name>
</gene>
<name>A0ABP1DPQ1_9APHY</name>
<dbReference type="CDD" id="cd08066">
    <property type="entry name" value="MPN_AMSH_like"/>
    <property type="match status" value="1"/>
</dbReference>
<keyword evidence="12" id="KW-1185">Reference proteome</keyword>
<dbReference type="InterPro" id="IPR000555">
    <property type="entry name" value="JAMM/MPN+_dom"/>
</dbReference>
<keyword evidence="7" id="KW-0862">Zinc</keyword>
<dbReference type="InterPro" id="IPR037518">
    <property type="entry name" value="MPN"/>
</dbReference>
<keyword evidence="3" id="KW-0645">Protease</keyword>
<evidence type="ECO:0000256" key="7">
    <source>
        <dbReference type="ARBA" id="ARBA00022833"/>
    </source>
</evidence>
<keyword evidence="4" id="KW-0479">Metal-binding</keyword>
<comment type="cofactor">
    <cofactor evidence="1">
        <name>Zn(2+)</name>
        <dbReference type="ChEBI" id="CHEBI:29105"/>
    </cofactor>
</comment>
<keyword evidence="6" id="KW-0378">Hydrolase</keyword>
<evidence type="ECO:0000256" key="1">
    <source>
        <dbReference type="ARBA" id="ARBA00001947"/>
    </source>
</evidence>
<feature type="region of interest" description="Disordered" evidence="9">
    <location>
        <begin position="124"/>
        <end position="331"/>
    </location>
</feature>
<dbReference type="Proteomes" id="UP001497453">
    <property type="component" value="Chromosome 5"/>
</dbReference>
<feature type="compositionally biased region" description="Pro residues" evidence="9">
    <location>
        <begin position="508"/>
        <end position="527"/>
    </location>
</feature>
<protein>
    <recommendedName>
        <fullName evidence="10">MPN domain-containing protein</fullName>
    </recommendedName>
</protein>
<feature type="compositionally biased region" description="Basic and acidic residues" evidence="9">
    <location>
        <begin position="213"/>
        <end position="267"/>
    </location>
</feature>
<dbReference type="PANTHER" id="PTHR12947">
    <property type="entry name" value="AMSH-LIKE PROTEASE"/>
    <property type="match status" value="1"/>
</dbReference>
<dbReference type="SUPFAM" id="SSF102712">
    <property type="entry name" value="JAB1/MPN domain"/>
    <property type="match status" value="1"/>
</dbReference>
<evidence type="ECO:0000256" key="2">
    <source>
        <dbReference type="ARBA" id="ARBA00010981"/>
    </source>
</evidence>